<reference evidence="4" key="1">
    <citation type="journal article" date="2019" name="Int. J. Syst. Evol. Microbiol.">
        <title>The Global Catalogue of Microorganisms (GCM) 10K type strain sequencing project: providing services to taxonomists for standard genome sequencing and annotation.</title>
        <authorList>
            <consortium name="The Broad Institute Genomics Platform"/>
            <consortium name="The Broad Institute Genome Sequencing Center for Infectious Disease"/>
            <person name="Wu L."/>
            <person name="Ma J."/>
        </authorList>
    </citation>
    <scope>NUCLEOTIDE SEQUENCE [LARGE SCALE GENOMIC DNA]</scope>
    <source>
        <strain evidence="4">CGMCC 4.7319</strain>
    </source>
</reference>
<dbReference type="GO" id="GO:0003677">
    <property type="term" value="F:DNA binding"/>
    <property type="evidence" value="ECO:0007669"/>
    <property type="project" value="UniProtKB-KW"/>
</dbReference>
<dbReference type="SMART" id="SM00421">
    <property type="entry name" value="HTH_LUXR"/>
    <property type="match status" value="1"/>
</dbReference>
<organism evidence="3 4">
    <name type="scientific">Lentzea pudingi</name>
    <dbReference type="NCBI Taxonomy" id="1789439"/>
    <lineage>
        <taxon>Bacteria</taxon>
        <taxon>Bacillati</taxon>
        <taxon>Actinomycetota</taxon>
        <taxon>Actinomycetes</taxon>
        <taxon>Pseudonocardiales</taxon>
        <taxon>Pseudonocardiaceae</taxon>
        <taxon>Lentzea</taxon>
    </lineage>
</organism>
<dbReference type="PROSITE" id="PS00622">
    <property type="entry name" value="HTH_LUXR_1"/>
    <property type="match status" value="1"/>
</dbReference>
<dbReference type="InterPro" id="IPR011006">
    <property type="entry name" value="CheY-like_superfamily"/>
</dbReference>
<dbReference type="Pfam" id="PF00196">
    <property type="entry name" value="GerE"/>
    <property type="match status" value="1"/>
</dbReference>
<dbReference type="PROSITE" id="PS50043">
    <property type="entry name" value="HTH_LUXR_2"/>
    <property type="match status" value="1"/>
</dbReference>
<dbReference type="EMBL" id="BMNC01000004">
    <property type="protein sequence ID" value="GGM93037.1"/>
    <property type="molecule type" value="Genomic_DNA"/>
</dbReference>
<evidence type="ECO:0000259" key="2">
    <source>
        <dbReference type="PROSITE" id="PS50043"/>
    </source>
</evidence>
<dbReference type="RefSeq" id="WP_189155624.1">
    <property type="nucleotide sequence ID" value="NZ_BMNC01000004.1"/>
</dbReference>
<dbReference type="PRINTS" id="PR00038">
    <property type="entry name" value="HTHLUXR"/>
</dbReference>
<sequence>MEHTAFRVGLMEVVRCLPGVMNVRATTAAQDLCAPSDAEVVVIDCTAAGWKAVRWCREAAGVGKRVVALTRRDDDDDALIPLMRAGARAVALRDGPTEEIIAAVRAAVARQAFLAPSLASHVMDSFVDSAAAEEAGVDLDGLTRREREVLSLVATGDSNRDIAARLTVTVRTVKYHVSNILMKLELRDRRQVMTLLQRTGSPQTR</sequence>
<dbReference type="Gene3D" id="3.40.50.2300">
    <property type="match status" value="1"/>
</dbReference>
<dbReference type="CDD" id="cd06170">
    <property type="entry name" value="LuxR_C_like"/>
    <property type="match status" value="1"/>
</dbReference>
<evidence type="ECO:0000256" key="1">
    <source>
        <dbReference type="ARBA" id="ARBA00023125"/>
    </source>
</evidence>
<keyword evidence="1 3" id="KW-0238">DNA-binding</keyword>
<dbReference type="InterPro" id="IPR039420">
    <property type="entry name" value="WalR-like"/>
</dbReference>
<comment type="caution">
    <text evidence="3">The sequence shown here is derived from an EMBL/GenBank/DDBJ whole genome shotgun (WGS) entry which is preliminary data.</text>
</comment>
<evidence type="ECO:0000313" key="3">
    <source>
        <dbReference type="EMBL" id="GGM93037.1"/>
    </source>
</evidence>
<dbReference type="SUPFAM" id="SSF52172">
    <property type="entry name" value="CheY-like"/>
    <property type="match status" value="1"/>
</dbReference>
<dbReference type="InterPro" id="IPR016032">
    <property type="entry name" value="Sig_transdc_resp-reg_C-effctor"/>
</dbReference>
<accession>A0ABQ2HVR4</accession>
<dbReference type="Proteomes" id="UP000597656">
    <property type="component" value="Unassembled WGS sequence"/>
</dbReference>
<dbReference type="PANTHER" id="PTHR43214">
    <property type="entry name" value="TWO-COMPONENT RESPONSE REGULATOR"/>
    <property type="match status" value="1"/>
</dbReference>
<gene>
    <name evidence="3" type="ORF">GCM10011609_33160</name>
</gene>
<keyword evidence="4" id="KW-1185">Reference proteome</keyword>
<dbReference type="SUPFAM" id="SSF46894">
    <property type="entry name" value="C-terminal effector domain of the bipartite response regulators"/>
    <property type="match status" value="1"/>
</dbReference>
<proteinExistence type="predicted"/>
<dbReference type="InterPro" id="IPR000792">
    <property type="entry name" value="Tscrpt_reg_LuxR_C"/>
</dbReference>
<feature type="domain" description="HTH luxR-type" evidence="2">
    <location>
        <begin position="135"/>
        <end position="200"/>
    </location>
</feature>
<protein>
    <submittedName>
        <fullName evidence="3">DNA-binding response regulator</fullName>
    </submittedName>
</protein>
<dbReference type="PANTHER" id="PTHR43214:SF43">
    <property type="entry name" value="TWO-COMPONENT RESPONSE REGULATOR"/>
    <property type="match status" value="1"/>
</dbReference>
<evidence type="ECO:0000313" key="4">
    <source>
        <dbReference type="Proteomes" id="UP000597656"/>
    </source>
</evidence>
<name>A0ABQ2HVR4_9PSEU</name>